<evidence type="ECO:0000313" key="1">
    <source>
        <dbReference type="EMBL" id="MDC7961574.1"/>
    </source>
</evidence>
<dbReference type="AlphaFoldDB" id="A0AAW6IPR0"/>
<dbReference type="Proteomes" id="UP001215078">
    <property type="component" value="Unassembled WGS sequence"/>
</dbReference>
<feature type="non-terminal residue" evidence="1">
    <location>
        <position position="1"/>
    </location>
</feature>
<dbReference type="Gene3D" id="1.10.10.60">
    <property type="entry name" value="Homeodomain-like"/>
    <property type="match status" value="1"/>
</dbReference>
<comment type="caution">
    <text evidence="1">The sequence shown here is derived from an EMBL/GenBank/DDBJ whole genome shotgun (WGS) entry which is preliminary data.</text>
</comment>
<protein>
    <submittedName>
        <fullName evidence="1">Uncharacterized protein</fullName>
    </submittedName>
</protein>
<gene>
    <name evidence="1" type="ORF">PQ628_25580</name>
</gene>
<sequence>MIRKWNMMAKKGTSHKQIAAEYGVSLVSVDRYLARSGRKKTAKTDKAYSTVQMINSEVKNNRLLINKHEL</sequence>
<accession>A0AAW6IPR0</accession>
<organism evidence="1 2">
    <name type="scientific">Bacteroides ovatus</name>
    <dbReference type="NCBI Taxonomy" id="28116"/>
    <lineage>
        <taxon>Bacteria</taxon>
        <taxon>Pseudomonadati</taxon>
        <taxon>Bacteroidota</taxon>
        <taxon>Bacteroidia</taxon>
        <taxon>Bacteroidales</taxon>
        <taxon>Bacteroidaceae</taxon>
        <taxon>Bacteroides</taxon>
    </lineage>
</organism>
<proteinExistence type="predicted"/>
<name>A0AAW6IPR0_BACOV</name>
<dbReference type="EMBL" id="JAQQPO010000050">
    <property type="protein sequence ID" value="MDC7961574.1"/>
    <property type="molecule type" value="Genomic_DNA"/>
</dbReference>
<reference evidence="1" key="1">
    <citation type="submission" date="2022-10" db="EMBL/GenBank/DDBJ databases">
        <title>Human gut microbiome strain richness.</title>
        <authorList>
            <person name="Chen-Liaw A."/>
        </authorList>
    </citation>
    <scope>NUCLEOTIDE SEQUENCE</scope>
    <source>
        <strain evidence="1">RTP21484st1_H8_RTP21484_190118</strain>
    </source>
</reference>
<evidence type="ECO:0000313" key="2">
    <source>
        <dbReference type="Proteomes" id="UP001215078"/>
    </source>
</evidence>